<dbReference type="GO" id="GO:0015833">
    <property type="term" value="P:peptide transport"/>
    <property type="evidence" value="ECO:0007669"/>
    <property type="project" value="TreeGrafter"/>
</dbReference>
<evidence type="ECO:0000256" key="1">
    <source>
        <dbReference type="ARBA" id="ARBA00004193"/>
    </source>
</evidence>
<dbReference type="SUPFAM" id="SSF53850">
    <property type="entry name" value="Periplasmic binding protein-like II"/>
    <property type="match status" value="1"/>
</dbReference>
<sequence>MKKLSAVLLSAMMGVTLAGCGGSSAAATATASANASAAASASAGTEEYMSDTAAADIKLADTDNLTEYTSYQIQSMDYLVTALAEDHEYNANFVDGLLENDTYGNLAPCLATSYDVSDDGLTYTFHLRDGVKWVTNTGEEYDTVKADDFVAGLRHGAEFNSGTAWLMQGVIKGYSDYMANGDYSDEAWDKVGVKAVDDLTLEYTLEAPTPYFPSMTTYAVLYPVNREFLESQGTGCKLGAPDQTSCSFGTTDAGSILYNGGYILTSYDLESSIVMTKNDSYWDADHVYMKTVTRIYDDGSDPYSAIRSFEQGIYAYSPISAQWENFDEYMTKYAGYTTESLPNSSVFGIVFNMNRVTFDNTNYATDTAEAERTHNAILNENFRKALRASWDRTSYLMVSAPEDLAKGMLRNMNNFPDVARTSDGTAYGDLVTQAYDARTGTDIDLSDGQDPFYNKDEALKYLEAAKADGLDISADKPIHLDMLVIETNKRLVDQAQSLKDSVESATDGQIVIELVMRDEDTVKNIAYYSNSPAEADYDISTFTGWSPDYADPKSFVDIYSPVSGYYMKSMGLTDSSQTADAVNEGDPVYGSDDDIKEQVGLAEYEELYRKADAIYDDLDARYKAFAEADAELVDKCFFIPGQMQSRTVRVTHVVPFSRVYSSTGLTEYKYKGLKLQEGLVTTDDYDKAYEDFQTGGTAAVLTGTN</sequence>
<comment type="similarity">
    <text evidence="2">Belongs to the bacterial solute-binding protein 5 family.</text>
</comment>
<comment type="caution">
    <text evidence="7">The sequence shown here is derived from an EMBL/GenBank/DDBJ whole genome shotgun (WGS) entry which is preliminary data.</text>
</comment>
<keyword evidence="8" id="KW-1185">Reference proteome</keyword>
<dbReference type="PROSITE" id="PS51257">
    <property type="entry name" value="PROKAR_LIPOPROTEIN"/>
    <property type="match status" value="1"/>
</dbReference>
<evidence type="ECO:0000259" key="6">
    <source>
        <dbReference type="Pfam" id="PF00496"/>
    </source>
</evidence>
<dbReference type="InterPro" id="IPR023765">
    <property type="entry name" value="SBP_5_CS"/>
</dbReference>
<dbReference type="EMBL" id="VUMN01000003">
    <property type="protein sequence ID" value="MSS57703.1"/>
    <property type="molecule type" value="Genomic_DNA"/>
</dbReference>
<evidence type="ECO:0000313" key="7">
    <source>
        <dbReference type="EMBL" id="MSS57703.1"/>
    </source>
</evidence>
<keyword evidence="3" id="KW-0813">Transport</keyword>
<dbReference type="InterPro" id="IPR000914">
    <property type="entry name" value="SBP_5_dom"/>
</dbReference>
<reference evidence="7 8" key="1">
    <citation type="submission" date="2019-08" db="EMBL/GenBank/DDBJ databases">
        <title>In-depth cultivation of the pig gut microbiome towards novel bacterial diversity and tailored functional studies.</title>
        <authorList>
            <person name="Wylensek D."/>
            <person name="Hitch T.C.A."/>
            <person name="Clavel T."/>
        </authorList>
    </citation>
    <scope>NUCLEOTIDE SEQUENCE [LARGE SCALE GENOMIC DNA]</scope>
    <source>
        <strain evidence="7 8">Oil+RF-744-GAM-WT-6</strain>
    </source>
</reference>
<accession>A0A7X2NQS7</accession>
<evidence type="ECO:0000256" key="4">
    <source>
        <dbReference type="ARBA" id="ARBA00022729"/>
    </source>
</evidence>
<dbReference type="Pfam" id="PF00496">
    <property type="entry name" value="SBP_bac_5"/>
    <property type="match status" value="1"/>
</dbReference>
<dbReference type="Gene3D" id="3.40.190.10">
    <property type="entry name" value="Periplasmic binding protein-like II"/>
    <property type="match status" value="1"/>
</dbReference>
<feature type="domain" description="Solute-binding protein family 5" evidence="6">
    <location>
        <begin position="106"/>
        <end position="560"/>
    </location>
</feature>
<name>A0A7X2NQS7_9FIRM</name>
<feature type="chain" id="PRO_5039334567" evidence="5">
    <location>
        <begin position="19"/>
        <end position="705"/>
    </location>
</feature>
<dbReference type="GO" id="GO:1904680">
    <property type="term" value="F:peptide transmembrane transporter activity"/>
    <property type="evidence" value="ECO:0007669"/>
    <property type="project" value="TreeGrafter"/>
</dbReference>
<dbReference type="RefSeq" id="WP_154502717.1">
    <property type="nucleotide sequence ID" value="NZ_VUMN01000003.1"/>
</dbReference>
<dbReference type="PROSITE" id="PS01040">
    <property type="entry name" value="SBP_BACTERIAL_5"/>
    <property type="match status" value="1"/>
</dbReference>
<gene>
    <name evidence="7" type="ORF">FYJ51_02135</name>
</gene>
<evidence type="ECO:0000313" key="8">
    <source>
        <dbReference type="Proteomes" id="UP000461880"/>
    </source>
</evidence>
<evidence type="ECO:0000256" key="3">
    <source>
        <dbReference type="ARBA" id="ARBA00022448"/>
    </source>
</evidence>
<evidence type="ECO:0000256" key="5">
    <source>
        <dbReference type="SAM" id="SignalP"/>
    </source>
</evidence>
<dbReference type="Proteomes" id="UP000461880">
    <property type="component" value="Unassembled WGS sequence"/>
</dbReference>
<proteinExistence type="inferred from homology"/>
<evidence type="ECO:0000256" key="2">
    <source>
        <dbReference type="ARBA" id="ARBA00005695"/>
    </source>
</evidence>
<dbReference type="Gene3D" id="3.10.105.10">
    <property type="entry name" value="Dipeptide-binding Protein, Domain 3"/>
    <property type="match status" value="1"/>
</dbReference>
<dbReference type="GO" id="GO:0005886">
    <property type="term" value="C:plasma membrane"/>
    <property type="evidence" value="ECO:0007669"/>
    <property type="project" value="UniProtKB-SubCell"/>
</dbReference>
<feature type="signal peptide" evidence="5">
    <location>
        <begin position="1"/>
        <end position="18"/>
    </location>
</feature>
<dbReference type="PANTHER" id="PTHR30290">
    <property type="entry name" value="PERIPLASMIC BINDING COMPONENT OF ABC TRANSPORTER"/>
    <property type="match status" value="1"/>
</dbReference>
<comment type="subcellular location">
    <subcellularLocation>
        <location evidence="1">Cell membrane</location>
        <topology evidence="1">Lipid-anchor</topology>
    </subcellularLocation>
</comment>
<dbReference type="CDD" id="cd08504">
    <property type="entry name" value="PBP2_OppA"/>
    <property type="match status" value="1"/>
</dbReference>
<dbReference type="InterPro" id="IPR039424">
    <property type="entry name" value="SBP_5"/>
</dbReference>
<dbReference type="AlphaFoldDB" id="A0A7X2NQS7"/>
<dbReference type="PANTHER" id="PTHR30290:SF10">
    <property type="entry name" value="PERIPLASMIC OLIGOPEPTIDE-BINDING PROTEIN-RELATED"/>
    <property type="match status" value="1"/>
</dbReference>
<organism evidence="7 8">
    <name type="scientific">Stecheria intestinalis</name>
    <dbReference type="NCBI Taxonomy" id="2606630"/>
    <lineage>
        <taxon>Bacteria</taxon>
        <taxon>Bacillati</taxon>
        <taxon>Bacillota</taxon>
        <taxon>Erysipelotrichia</taxon>
        <taxon>Erysipelotrichales</taxon>
        <taxon>Erysipelotrichaceae</taxon>
        <taxon>Stecheria</taxon>
    </lineage>
</organism>
<keyword evidence="4 5" id="KW-0732">Signal</keyword>
<protein>
    <submittedName>
        <fullName evidence="7">Peptide ABC transporter substrate-binding protein</fullName>
    </submittedName>
</protein>
<dbReference type="Gene3D" id="3.90.76.10">
    <property type="entry name" value="Dipeptide-binding Protein, Domain 1"/>
    <property type="match status" value="1"/>
</dbReference>